<reference evidence="2" key="1">
    <citation type="submission" date="2021-02" db="EMBL/GenBank/DDBJ databases">
        <authorList>
            <person name="Steward A R."/>
        </authorList>
    </citation>
    <scope>NUCLEOTIDE SEQUENCE</scope>
</reference>
<evidence type="ECO:0000313" key="2">
    <source>
        <dbReference type="EMBL" id="CAF4953153.1"/>
    </source>
</evidence>
<name>A0A821Y0Y4_9NEOP</name>
<accession>A0A821Y0Y4</accession>
<dbReference type="AlphaFoldDB" id="A0A821Y0Y4"/>
<dbReference type="Proteomes" id="UP000663880">
    <property type="component" value="Unassembled WGS sequence"/>
</dbReference>
<evidence type="ECO:0000313" key="3">
    <source>
        <dbReference type="Proteomes" id="UP000663880"/>
    </source>
</evidence>
<feature type="region of interest" description="Disordered" evidence="1">
    <location>
        <begin position="108"/>
        <end position="130"/>
    </location>
</feature>
<proteinExistence type="predicted"/>
<keyword evidence="3" id="KW-1185">Reference proteome</keyword>
<sequence>MYNITWLLPDVIRGIYGNVRYGKTKAPLSRCRVEKISAIGCVRSAVRELNSYQMSVAVCPDRGCTTLSRGCSDCLIQPAHLIVCPITRHHVCPCALTHRTRLSTVPMLQRGGGAERGGAPRAVIGRSGPAPRALKNLRKNGASARQCLSDSLGGRTPLALETARPRTGGRGREMPALALRDQPLDCSLRLRASTTPTWRDHPHGQSLFSPLLFVRATHLTARDN</sequence>
<comment type="caution">
    <text evidence="2">The sequence shown here is derived from an EMBL/GenBank/DDBJ whole genome shotgun (WGS) entry which is preliminary data.</text>
</comment>
<dbReference type="OrthoDB" id="6930621at2759"/>
<organism evidence="2 3">
    <name type="scientific">Pieris macdunnoughi</name>
    <dbReference type="NCBI Taxonomy" id="345717"/>
    <lineage>
        <taxon>Eukaryota</taxon>
        <taxon>Metazoa</taxon>
        <taxon>Ecdysozoa</taxon>
        <taxon>Arthropoda</taxon>
        <taxon>Hexapoda</taxon>
        <taxon>Insecta</taxon>
        <taxon>Pterygota</taxon>
        <taxon>Neoptera</taxon>
        <taxon>Endopterygota</taxon>
        <taxon>Lepidoptera</taxon>
        <taxon>Glossata</taxon>
        <taxon>Ditrysia</taxon>
        <taxon>Papilionoidea</taxon>
        <taxon>Pieridae</taxon>
        <taxon>Pierinae</taxon>
        <taxon>Pieris</taxon>
    </lineage>
</organism>
<gene>
    <name evidence="2" type="ORF">PMACD_LOCUS15898</name>
</gene>
<evidence type="ECO:0000256" key="1">
    <source>
        <dbReference type="SAM" id="MobiDB-lite"/>
    </source>
</evidence>
<protein>
    <submittedName>
        <fullName evidence="2">Uncharacterized protein</fullName>
    </submittedName>
</protein>
<dbReference type="EMBL" id="CAJOBZ010000075">
    <property type="protein sequence ID" value="CAF4953153.1"/>
    <property type="molecule type" value="Genomic_DNA"/>
</dbReference>